<dbReference type="PANTHER" id="PTHR10039">
    <property type="entry name" value="AMELOGENIN"/>
    <property type="match status" value="1"/>
</dbReference>
<dbReference type="EMBL" id="QJNS01000138">
    <property type="protein sequence ID" value="RYO85379.1"/>
    <property type="molecule type" value="Genomic_DNA"/>
</dbReference>
<protein>
    <recommendedName>
        <fullName evidence="2">Nephrocystin 3-like N-terminal domain-containing protein</fullName>
    </recommendedName>
</protein>
<evidence type="ECO:0000313" key="4">
    <source>
        <dbReference type="Proteomes" id="UP000294003"/>
    </source>
</evidence>
<dbReference type="SUPFAM" id="SSF52540">
    <property type="entry name" value="P-loop containing nucleoside triphosphate hydrolases"/>
    <property type="match status" value="1"/>
</dbReference>
<comment type="caution">
    <text evidence="3">The sequence shown here is derived from an EMBL/GenBank/DDBJ whole genome shotgun (WGS) entry which is preliminary data.</text>
</comment>
<dbReference type="Pfam" id="PF24883">
    <property type="entry name" value="NPHP3_N"/>
    <property type="match status" value="1"/>
</dbReference>
<evidence type="ECO:0000256" key="1">
    <source>
        <dbReference type="ARBA" id="ARBA00022737"/>
    </source>
</evidence>
<evidence type="ECO:0000259" key="2">
    <source>
        <dbReference type="Pfam" id="PF24883"/>
    </source>
</evidence>
<name>A0ABY0H5I9_9PEZI</name>
<evidence type="ECO:0000313" key="3">
    <source>
        <dbReference type="EMBL" id="RYO85379.1"/>
    </source>
</evidence>
<dbReference type="Proteomes" id="UP000294003">
    <property type="component" value="Unassembled WGS sequence"/>
</dbReference>
<organism evidence="3 4">
    <name type="scientific">Monosporascus cannonballus</name>
    <dbReference type="NCBI Taxonomy" id="155416"/>
    <lineage>
        <taxon>Eukaryota</taxon>
        <taxon>Fungi</taxon>
        <taxon>Dikarya</taxon>
        <taxon>Ascomycota</taxon>
        <taxon>Pezizomycotina</taxon>
        <taxon>Sordariomycetes</taxon>
        <taxon>Xylariomycetidae</taxon>
        <taxon>Xylariales</taxon>
        <taxon>Xylariales incertae sedis</taxon>
        <taxon>Monosporascus</taxon>
    </lineage>
</organism>
<keyword evidence="1" id="KW-0677">Repeat</keyword>
<sequence length="438" mass="50034">MEPLSALGIAAAVVQFADFGYRVVKGAYGAYESSSSRVVGDIELTTASHDLSQLLKNAEAKLENRWPGQGAPGEAKESGVDIRQFAQQQVNIMDKLDRIDEATRNFSDDVVNFIGARSSRRDRPDVSSMVNYVLSGRWNAKDYLDRSQSEQHIDMKESVYVANVRKVLQSLFFSSMGHREGQIPQRYARTFEWIFKEPRQSSDGHPLWHNFSAWLEGDSSQIYWITGKPGAGKSTLIKFIARDERFQCSLNRWARGARLLIGHYFSWIAGAHKLQKSHEGLLRTLLFEILQQDNSLVPRIFPGRWFLLEIFDGEVDLLQPQFDELLVAFRALLSETAETSRLALIIDGLDEFEDDHRTLVGLLREANGKPWVKICTSSRPWNVFKDEYIHNPMLQLEKLTDEDIALCVRERFQRSPGFQEFEATNQSIKGLRHLSMLS</sequence>
<proteinExistence type="predicted"/>
<feature type="domain" description="Nephrocystin 3-like N-terminal" evidence="2">
    <location>
        <begin position="210"/>
        <end position="379"/>
    </location>
</feature>
<dbReference type="InterPro" id="IPR027417">
    <property type="entry name" value="P-loop_NTPase"/>
</dbReference>
<reference evidence="3 4" key="1">
    <citation type="submission" date="2018-06" db="EMBL/GenBank/DDBJ databases">
        <title>Complete Genomes of Monosporascus.</title>
        <authorList>
            <person name="Robinson A.J."/>
            <person name="Natvig D.O."/>
        </authorList>
    </citation>
    <scope>NUCLEOTIDE SEQUENCE [LARGE SCALE GENOMIC DNA]</scope>
    <source>
        <strain evidence="3 4">CBS 609.92</strain>
    </source>
</reference>
<dbReference type="InterPro" id="IPR056884">
    <property type="entry name" value="NPHP3-like_N"/>
</dbReference>
<accession>A0ABY0H5I9</accession>
<keyword evidence="4" id="KW-1185">Reference proteome</keyword>
<gene>
    <name evidence="3" type="ORF">DL762_005217</name>
</gene>
<dbReference type="PANTHER" id="PTHR10039:SF5">
    <property type="entry name" value="NACHT DOMAIN-CONTAINING PROTEIN"/>
    <property type="match status" value="1"/>
</dbReference>
<dbReference type="Gene3D" id="3.40.50.300">
    <property type="entry name" value="P-loop containing nucleotide triphosphate hydrolases"/>
    <property type="match status" value="1"/>
</dbReference>